<dbReference type="RefSeq" id="WP_182632264.1">
    <property type="nucleotide sequence ID" value="NZ_JAALDM010000130.1"/>
</dbReference>
<dbReference type="EMBL" id="JBHMDY010000013">
    <property type="protein sequence ID" value="MFB9261180.1"/>
    <property type="molecule type" value="Genomic_DNA"/>
</dbReference>
<gene>
    <name evidence="2" type="ORF">ACFFVD_15390</name>
</gene>
<sequence length="264" mass="27982">MTEPARPRAGVRLADGLASVLATAARAVDRILDIAGVAPPRLHLPREVRDDLHAIFGDTVDPDAIVIRRGHVPGIPHPRAFALPGLIYLGKDPGVVHRVCDVQGRTAAHDADEAARPSDAKWPAGTARPCATPTLVHELVHIWQGRVIGPRYVLLALVEQVRLGRRAYDWRVALTANPALIAGIQTQVAGIQTPIAGTPAPGPESLGFEAHAQLVSEAYARRVDQSGPTGLRAQGSRTDQERAMDAALAGLRAGDVPPETGRSV</sequence>
<evidence type="ECO:0000256" key="1">
    <source>
        <dbReference type="SAM" id="MobiDB-lite"/>
    </source>
</evidence>
<dbReference type="Proteomes" id="UP001589700">
    <property type="component" value="Unassembled WGS sequence"/>
</dbReference>
<protein>
    <submittedName>
        <fullName evidence="2">Uncharacterized protein</fullName>
    </submittedName>
</protein>
<feature type="region of interest" description="Disordered" evidence="1">
    <location>
        <begin position="224"/>
        <end position="264"/>
    </location>
</feature>
<keyword evidence="3" id="KW-1185">Reference proteome</keyword>
<accession>A0ABV5JU05</accession>
<evidence type="ECO:0000313" key="2">
    <source>
        <dbReference type="EMBL" id="MFB9261180.1"/>
    </source>
</evidence>
<evidence type="ECO:0000313" key="3">
    <source>
        <dbReference type="Proteomes" id="UP001589700"/>
    </source>
</evidence>
<reference evidence="2 3" key="1">
    <citation type="submission" date="2024-09" db="EMBL/GenBank/DDBJ databases">
        <authorList>
            <person name="Sun Q."/>
            <person name="Mori K."/>
        </authorList>
    </citation>
    <scope>NUCLEOTIDE SEQUENCE [LARGE SCALE GENOMIC DNA]</scope>
    <source>
        <strain evidence="2 3">CCM 7659</strain>
    </source>
</reference>
<proteinExistence type="predicted"/>
<organism evidence="2 3">
    <name type="scientific">Dietzia aerolata</name>
    <dbReference type="NCBI Taxonomy" id="595984"/>
    <lineage>
        <taxon>Bacteria</taxon>
        <taxon>Bacillati</taxon>
        <taxon>Actinomycetota</taxon>
        <taxon>Actinomycetes</taxon>
        <taxon>Mycobacteriales</taxon>
        <taxon>Dietziaceae</taxon>
        <taxon>Dietzia</taxon>
    </lineage>
</organism>
<name>A0ABV5JU05_9ACTN</name>
<comment type="caution">
    <text evidence="2">The sequence shown here is derived from an EMBL/GenBank/DDBJ whole genome shotgun (WGS) entry which is preliminary data.</text>
</comment>